<sequence>MARKLVQDDKELLQISLMELKKLQRQYRIMEGDENSYASEIKGFINKQRKIIAILSNEENNLLVKLSTSRPTSAPELTCRWEKSYRELLKTYEKYLFLMKSKKDVISKLERKIRALEGESKVISYYGDGKAIQVDANVGRTEKQVELLQNKLYHEMVKYDTVLSENTATRQEVNALLKDRAKFHDDYKKLVMKLNSDKKKLMMLIEKATSACEQRDEADSKLKQAMSKEYQQTVAQKHKMSELHQQIDHLRELKEFISIKGQKRILVDVERRQIEKKRETIANVESYISKHDRILAQIKEFCEEPNTDRLPALFVKQEEENFALFNYVNEIHNEVESLQDEVRILTKSFEDQKHCSNLSGSERNESFESLKMELDGKKELVEKEKQGLSSTVGVLETIFSEIRSTFSLFKSKAGTIINLFGEFNYSRFYSRPGFGGIRKGCDDKRIEPFSAQEKEWMIYTEYSAIPCYLH</sequence>
<keyword evidence="4" id="KW-1185">Reference proteome</keyword>
<dbReference type="PANTHER" id="PTHR21694">
    <property type="entry name" value="COILED-COIL DOMAIN-CONTAINING PROTEIN 63"/>
    <property type="match status" value="1"/>
</dbReference>
<reference evidence="3 4" key="1">
    <citation type="submission" date="2024-03" db="EMBL/GenBank/DDBJ databases">
        <title>Adaptation during the transition from Ophiocordyceps entomopathogen to insect associate is accompanied by gene loss and intensified selection.</title>
        <authorList>
            <person name="Ward C.M."/>
            <person name="Onetto C.A."/>
            <person name="Borneman A.R."/>
        </authorList>
    </citation>
    <scope>NUCLEOTIDE SEQUENCE [LARGE SCALE GENOMIC DNA]</scope>
    <source>
        <strain evidence="3">AWRI1</strain>
        <tissue evidence="3">Single Adult Female</tissue>
    </source>
</reference>
<protein>
    <recommendedName>
        <fullName evidence="2">ODAD1 central coiled coil region domain-containing protein</fullName>
    </recommendedName>
</protein>
<name>A0AAN9TJ68_9HEMI</name>
<gene>
    <name evidence="3" type="ORF">V9T40_001802</name>
</gene>
<organism evidence="3 4">
    <name type="scientific">Parthenolecanium corni</name>
    <dbReference type="NCBI Taxonomy" id="536013"/>
    <lineage>
        <taxon>Eukaryota</taxon>
        <taxon>Metazoa</taxon>
        <taxon>Ecdysozoa</taxon>
        <taxon>Arthropoda</taxon>
        <taxon>Hexapoda</taxon>
        <taxon>Insecta</taxon>
        <taxon>Pterygota</taxon>
        <taxon>Neoptera</taxon>
        <taxon>Paraneoptera</taxon>
        <taxon>Hemiptera</taxon>
        <taxon>Sternorrhyncha</taxon>
        <taxon>Coccoidea</taxon>
        <taxon>Coccidae</taxon>
        <taxon>Parthenolecanium</taxon>
    </lineage>
</organism>
<proteinExistence type="predicted"/>
<dbReference type="InterPro" id="IPR051876">
    <property type="entry name" value="ODA-DC/CCD"/>
</dbReference>
<accession>A0AAN9TJ68</accession>
<dbReference type="AlphaFoldDB" id="A0AAN9TJ68"/>
<comment type="caution">
    <text evidence="3">The sequence shown here is derived from an EMBL/GenBank/DDBJ whole genome shotgun (WGS) entry which is preliminary data.</text>
</comment>
<evidence type="ECO:0000313" key="3">
    <source>
        <dbReference type="EMBL" id="KAK7590189.1"/>
    </source>
</evidence>
<evidence type="ECO:0000256" key="1">
    <source>
        <dbReference type="ARBA" id="ARBA00023054"/>
    </source>
</evidence>
<dbReference type="Pfam" id="PF21773">
    <property type="entry name" value="ODAD1_CC"/>
    <property type="match status" value="1"/>
</dbReference>
<keyword evidence="1" id="KW-0175">Coiled coil</keyword>
<evidence type="ECO:0000259" key="2">
    <source>
        <dbReference type="Pfam" id="PF21773"/>
    </source>
</evidence>
<dbReference type="PANTHER" id="PTHR21694:SF18">
    <property type="entry name" value="COILED-COIL DOMAIN-CONTAINING PROTEIN 63"/>
    <property type="match status" value="1"/>
</dbReference>
<dbReference type="InterPro" id="IPR049258">
    <property type="entry name" value="ODAD1_CC"/>
</dbReference>
<evidence type="ECO:0000313" key="4">
    <source>
        <dbReference type="Proteomes" id="UP001367676"/>
    </source>
</evidence>
<dbReference type="Proteomes" id="UP001367676">
    <property type="component" value="Unassembled WGS sequence"/>
</dbReference>
<feature type="domain" description="ODAD1 central coiled coil region" evidence="2">
    <location>
        <begin position="142"/>
        <end position="421"/>
    </location>
</feature>
<dbReference type="EMBL" id="JBBCAQ010000022">
    <property type="protein sequence ID" value="KAK7590189.1"/>
    <property type="molecule type" value="Genomic_DNA"/>
</dbReference>